<reference evidence="4 5" key="2">
    <citation type="submission" date="2007-06" db="EMBL/GenBank/DDBJ databases">
        <title>Draft genome sequence of Pseudoflavonifractor capillosus ATCC 29799.</title>
        <authorList>
            <person name="Sudarsanam P."/>
            <person name="Ley R."/>
            <person name="Guruge J."/>
            <person name="Turnbaugh P.J."/>
            <person name="Mahowald M."/>
            <person name="Liep D."/>
            <person name="Gordon J."/>
        </authorList>
    </citation>
    <scope>NUCLEOTIDE SEQUENCE [LARGE SCALE GENOMIC DNA]</scope>
    <source>
        <strain evidence="4 5">ATCC 29799</strain>
    </source>
</reference>
<dbReference type="Proteomes" id="UP000003639">
    <property type="component" value="Unassembled WGS sequence"/>
</dbReference>
<keyword evidence="5" id="KW-1185">Reference proteome</keyword>
<dbReference type="InterPro" id="IPR010327">
    <property type="entry name" value="FldB/FldC_alpha/beta"/>
</dbReference>
<evidence type="ECO:0000256" key="1">
    <source>
        <dbReference type="ARBA" id="ARBA00001966"/>
    </source>
</evidence>
<sequence>MSGEDRTGPPRFRVIEKPDNRLWIISNCNFTPEDKFGILNKNRSGGRIGARNKQWRELQMSDYVQMWKDLGMDLENHDLLCQVLPTAVGDVFLSQENRPKAMDFWDLVISEVHGIRPAELIEAQKQGRKVFGTFCVYVPDEVIIAADGIFTGLCGGSQFWVPDGEAVLPKSTCPLVKASVGARLGKTCPFFRIADMYVGETTCDGKKKAYEILGEDVPMYIMDVPQMKREKDILKWKEEIADFAKMLEEFTGNTITPEKLGEAIHIINEKRKALARVYECRKSECLPISGRDALLMTQISFFDDPVRCAQMCNRLADELEQRIKDGVSVVPAGTKRILITGTPLAVPNWKLHNIIETSGGAVVCEEMCTGTRYFENLVDETKTTLDEQFMALSQRYMKTNCACFTPNTGRIDDILRLVKEYKVDGVIDCNLKFCCLYDTEKYSVTRALKEAGVPVLSLETDYADTDAEQLRTRIGAFIELLNG</sequence>
<dbReference type="Gene3D" id="3.40.50.11890">
    <property type="match status" value="1"/>
</dbReference>
<dbReference type="InterPro" id="IPR047678">
    <property type="entry name" value="YjiM-like"/>
</dbReference>
<accession>A6NTA6</accession>
<dbReference type="PANTHER" id="PTHR30548:SF1">
    <property type="entry name" value="DEHYDRATASE SUBUNIT MJ0007-RELATED"/>
    <property type="match status" value="1"/>
</dbReference>
<protein>
    <submittedName>
        <fullName evidence="4">2-hydroxyglutaryl-CoA dehydratase, D-component</fullName>
    </submittedName>
</protein>
<evidence type="ECO:0000313" key="4">
    <source>
        <dbReference type="EMBL" id="EDN00669.1"/>
    </source>
</evidence>
<comment type="cofactor">
    <cofactor evidence="1">
        <name>[4Fe-4S] cluster</name>
        <dbReference type="ChEBI" id="CHEBI:49883"/>
    </cofactor>
</comment>
<dbReference type="EMBL" id="AAXG02000010">
    <property type="protein sequence ID" value="EDN00669.1"/>
    <property type="molecule type" value="Genomic_DNA"/>
</dbReference>
<comment type="caution">
    <text evidence="4">The sequence shown here is derived from an EMBL/GenBank/DDBJ whole genome shotgun (WGS) entry which is preliminary data.</text>
</comment>
<dbReference type="PANTHER" id="PTHR30548">
    <property type="entry name" value="2-HYDROXYGLUTARYL-COA DEHYDRATASE, D-COMPONENT-RELATED"/>
    <property type="match status" value="1"/>
</dbReference>
<reference evidence="4 5" key="1">
    <citation type="submission" date="2007-04" db="EMBL/GenBank/DDBJ databases">
        <authorList>
            <person name="Fulton L."/>
            <person name="Clifton S."/>
            <person name="Fulton B."/>
            <person name="Xu J."/>
            <person name="Minx P."/>
            <person name="Pepin K.H."/>
            <person name="Johnson M."/>
            <person name="Thiruvilangam P."/>
            <person name="Bhonagiri V."/>
            <person name="Nash W.E."/>
            <person name="Mardis E.R."/>
            <person name="Wilson R.K."/>
        </authorList>
    </citation>
    <scope>NUCLEOTIDE SEQUENCE [LARGE SCALE GENOMIC DNA]</scope>
    <source>
        <strain evidence="4 5">ATCC 29799</strain>
    </source>
</reference>
<keyword evidence="3" id="KW-0411">Iron-sulfur</keyword>
<name>A6NTA6_9FIRM</name>
<dbReference type="NCBIfam" id="NF040772">
    <property type="entry name" value="double_cubane"/>
    <property type="match status" value="1"/>
</dbReference>
<dbReference type="STRING" id="411467.BACCAP_01435"/>
<evidence type="ECO:0000256" key="2">
    <source>
        <dbReference type="ARBA" id="ARBA00005806"/>
    </source>
</evidence>
<dbReference type="Pfam" id="PF06050">
    <property type="entry name" value="HGD-D"/>
    <property type="match status" value="1"/>
</dbReference>
<dbReference type="Gene3D" id="3.40.50.11900">
    <property type="match status" value="1"/>
</dbReference>
<organism evidence="4 5">
    <name type="scientific">Pseudoflavonifractor capillosus ATCC 29799</name>
    <dbReference type="NCBI Taxonomy" id="411467"/>
    <lineage>
        <taxon>Bacteria</taxon>
        <taxon>Bacillati</taxon>
        <taxon>Bacillota</taxon>
        <taxon>Clostridia</taxon>
        <taxon>Eubacteriales</taxon>
        <taxon>Oscillospiraceae</taxon>
        <taxon>Pseudoflavonifractor</taxon>
    </lineage>
</organism>
<gene>
    <name evidence="4" type="ORF">BACCAP_01435</name>
</gene>
<evidence type="ECO:0000256" key="3">
    <source>
        <dbReference type="ARBA" id="ARBA00023014"/>
    </source>
</evidence>
<dbReference type="AlphaFoldDB" id="A6NTA6"/>
<dbReference type="GO" id="GO:0051536">
    <property type="term" value="F:iron-sulfur cluster binding"/>
    <property type="evidence" value="ECO:0007669"/>
    <property type="project" value="UniProtKB-KW"/>
</dbReference>
<keyword evidence="3" id="KW-0408">Iron</keyword>
<dbReference type="Gene3D" id="1.20.1270.370">
    <property type="match status" value="1"/>
</dbReference>
<comment type="similarity">
    <text evidence="2">Belongs to the FldB/FldC dehydratase alpha/beta subunit family.</text>
</comment>
<dbReference type="eggNOG" id="COG1775">
    <property type="taxonomic scope" value="Bacteria"/>
</dbReference>
<evidence type="ECO:0000313" key="5">
    <source>
        <dbReference type="Proteomes" id="UP000003639"/>
    </source>
</evidence>
<proteinExistence type="inferred from homology"/>
<keyword evidence="3" id="KW-0479">Metal-binding</keyword>
<dbReference type="GO" id="GO:0016836">
    <property type="term" value="F:hydro-lyase activity"/>
    <property type="evidence" value="ECO:0007669"/>
    <property type="project" value="UniProtKB-ARBA"/>
</dbReference>